<evidence type="ECO:0000256" key="2">
    <source>
        <dbReference type="SAM" id="SignalP"/>
    </source>
</evidence>
<evidence type="ECO:0000313" key="4">
    <source>
        <dbReference type="EMBL" id="EDV38940.1"/>
    </source>
</evidence>
<dbReference type="Proteomes" id="UP000007801">
    <property type="component" value="Unassembled WGS sequence"/>
</dbReference>
<reference evidence="4 5" key="1">
    <citation type="journal article" date="2007" name="Nature">
        <title>Evolution of genes and genomes on the Drosophila phylogeny.</title>
        <authorList>
            <consortium name="Drosophila 12 Genomes Consortium"/>
            <person name="Clark A.G."/>
            <person name="Eisen M.B."/>
            <person name="Smith D.R."/>
            <person name="Bergman C.M."/>
            <person name="Oliver B."/>
            <person name="Markow T.A."/>
            <person name="Kaufman T.C."/>
            <person name="Kellis M."/>
            <person name="Gelbart W."/>
            <person name="Iyer V.N."/>
            <person name="Pollard D.A."/>
            <person name="Sackton T.B."/>
            <person name="Larracuente A.M."/>
            <person name="Singh N.D."/>
            <person name="Abad J.P."/>
            <person name="Abt D.N."/>
            <person name="Adryan B."/>
            <person name="Aguade M."/>
            <person name="Akashi H."/>
            <person name="Anderson W.W."/>
            <person name="Aquadro C.F."/>
            <person name="Ardell D.H."/>
            <person name="Arguello R."/>
            <person name="Artieri C.G."/>
            <person name="Barbash D.A."/>
            <person name="Barker D."/>
            <person name="Barsanti P."/>
            <person name="Batterham P."/>
            <person name="Batzoglou S."/>
            <person name="Begun D."/>
            <person name="Bhutkar A."/>
            <person name="Blanco E."/>
            <person name="Bosak S.A."/>
            <person name="Bradley R.K."/>
            <person name="Brand A.D."/>
            <person name="Brent M.R."/>
            <person name="Brooks A.N."/>
            <person name="Brown R.H."/>
            <person name="Butlin R.K."/>
            <person name="Caggese C."/>
            <person name="Calvi B.R."/>
            <person name="Bernardo de Carvalho A."/>
            <person name="Caspi A."/>
            <person name="Castrezana S."/>
            <person name="Celniker S.E."/>
            <person name="Chang J.L."/>
            <person name="Chapple C."/>
            <person name="Chatterji S."/>
            <person name="Chinwalla A."/>
            <person name="Civetta A."/>
            <person name="Clifton S.W."/>
            <person name="Comeron J.M."/>
            <person name="Costello J.C."/>
            <person name="Coyne J.A."/>
            <person name="Daub J."/>
            <person name="David R.G."/>
            <person name="Delcher A.L."/>
            <person name="Delehaunty K."/>
            <person name="Do C.B."/>
            <person name="Ebling H."/>
            <person name="Edwards K."/>
            <person name="Eickbush T."/>
            <person name="Evans J.D."/>
            <person name="Filipski A."/>
            <person name="Findeiss S."/>
            <person name="Freyhult E."/>
            <person name="Fulton L."/>
            <person name="Fulton R."/>
            <person name="Garcia A.C."/>
            <person name="Gardiner A."/>
            <person name="Garfield D.A."/>
            <person name="Garvin B.E."/>
            <person name="Gibson G."/>
            <person name="Gilbert D."/>
            <person name="Gnerre S."/>
            <person name="Godfrey J."/>
            <person name="Good R."/>
            <person name="Gotea V."/>
            <person name="Gravely B."/>
            <person name="Greenberg A.J."/>
            <person name="Griffiths-Jones S."/>
            <person name="Gross S."/>
            <person name="Guigo R."/>
            <person name="Gustafson E.A."/>
            <person name="Haerty W."/>
            <person name="Hahn M.W."/>
            <person name="Halligan D.L."/>
            <person name="Halpern A.L."/>
            <person name="Halter G.M."/>
            <person name="Han M.V."/>
            <person name="Heger A."/>
            <person name="Hillier L."/>
            <person name="Hinrichs A.S."/>
            <person name="Holmes I."/>
            <person name="Hoskins R.A."/>
            <person name="Hubisz M.J."/>
            <person name="Hultmark D."/>
            <person name="Huntley M.A."/>
            <person name="Jaffe D.B."/>
            <person name="Jagadeeshan S."/>
            <person name="Jeck W.R."/>
            <person name="Johnson J."/>
            <person name="Jones C.D."/>
            <person name="Jordan W.C."/>
            <person name="Karpen G.H."/>
            <person name="Kataoka E."/>
            <person name="Keightley P.D."/>
            <person name="Kheradpour P."/>
            <person name="Kirkness E.F."/>
            <person name="Koerich L.B."/>
            <person name="Kristiansen K."/>
            <person name="Kudrna D."/>
            <person name="Kulathinal R.J."/>
            <person name="Kumar S."/>
            <person name="Kwok R."/>
            <person name="Lander E."/>
            <person name="Langley C.H."/>
            <person name="Lapoint R."/>
            <person name="Lazzaro B.P."/>
            <person name="Lee S.J."/>
            <person name="Levesque L."/>
            <person name="Li R."/>
            <person name="Lin C.F."/>
            <person name="Lin M.F."/>
            <person name="Lindblad-Toh K."/>
            <person name="Llopart A."/>
            <person name="Long M."/>
            <person name="Low L."/>
            <person name="Lozovsky E."/>
            <person name="Lu J."/>
            <person name="Luo M."/>
            <person name="Machado C.A."/>
            <person name="Makalowski W."/>
            <person name="Marzo M."/>
            <person name="Matsuda M."/>
            <person name="Matzkin L."/>
            <person name="McAllister B."/>
            <person name="McBride C.S."/>
            <person name="McKernan B."/>
            <person name="McKernan K."/>
            <person name="Mendez-Lago M."/>
            <person name="Minx P."/>
            <person name="Mollenhauer M.U."/>
            <person name="Montooth K."/>
            <person name="Mount S.M."/>
            <person name="Mu X."/>
            <person name="Myers E."/>
            <person name="Negre B."/>
            <person name="Newfeld S."/>
            <person name="Nielsen R."/>
            <person name="Noor M.A."/>
            <person name="O'Grady P."/>
            <person name="Pachter L."/>
            <person name="Papaceit M."/>
            <person name="Parisi M.J."/>
            <person name="Parisi M."/>
            <person name="Parts L."/>
            <person name="Pedersen J.S."/>
            <person name="Pesole G."/>
            <person name="Phillippy A.M."/>
            <person name="Ponting C.P."/>
            <person name="Pop M."/>
            <person name="Porcelli D."/>
            <person name="Powell J.R."/>
            <person name="Prohaska S."/>
            <person name="Pruitt K."/>
            <person name="Puig M."/>
            <person name="Quesneville H."/>
            <person name="Ram K.R."/>
            <person name="Rand D."/>
            <person name="Rasmussen M.D."/>
            <person name="Reed L.K."/>
            <person name="Reenan R."/>
            <person name="Reily A."/>
            <person name="Remington K.A."/>
            <person name="Rieger T.T."/>
            <person name="Ritchie M.G."/>
            <person name="Robin C."/>
            <person name="Rogers Y.H."/>
            <person name="Rohde C."/>
            <person name="Rozas J."/>
            <person name="Rubenfield M.J."/>
            <person name="Ruiz A."/>
            <person name="Russo S."/>
            <person name="Salzberg S.L."/>
            <person name="Sanchez-Gracia A."/>
            <person name="Saranga D.J."/>
            <person name="Sato H."/>
            <person name="Schaeffer S.W."/>
            <person name="Schatz M.C."/>
            <person name="Schlenke T."/>
            <person name="Schwartz R."/>
            <person name="Segarra C."/>
            <person name="Singh R.S."/>
            <person name="Sirot L."/>
            <person name="Sirota M."/>
            <person name="Sisneros N.B."/>
            <person name="Smith C.D."/>
            <person name="Smith T.F."/>
            <person name="Spieth J."/>
            <person name="Stage D.E."/>
            <person name="Stark A."/>
            <person name="Stephan W."/>
            <person name="Strausberg R.L."/>
            <person name="Strempel S."/>
            <person name="Sturgill D."/>
            <person name="Sutton G."/>
            <person name="Sutton G.G."/>
            <person name="Tao W."/>
            <person name="Teichmann S."/>
            <person name="Tobari Y.N."/>
            <person name="Tomimura Y."/>
            <person name="Tsolas J.M."/>
            <person name="Valente V.L."/>
            <person name="Venter E."/>
            <person name="Venter J.C."/>
            <person name="Vicario S."/>
            <person name="Vieira F.G."/>
            <person name="Vilella A.J."/>
            <person name="Villasante A."/>
            <person name="Walenz B."/>
            <person name="Wang J."/>
            <person name="Wasserman M."/>
            <person name="Watts T."/>
            <person name="Wilson D."/>
            <person name="Wilson R.K."/>
            <person name="Wing R.A."/>
            <person name="Wolfner M.F."/>
            <person name="Wong A."/>
            <person name="Wong G.K."/>
            <person name="Wu C.I."/>
            <person name="Wu G."/>
            <person name="Yamamoto D."/>
            <person name="Yang H.P."/>
            <person name="Yang S.P."/>
            <person name="Yorke J.A."/>
            <person name="Yoshida K."/>
            <person name="Zdobnov E."/>
            <person name="Zhang P."/>
            <person name="Zhang Y."/>
            <person name="Zimin A.V."/>
            <person name="Baldwin J."/>
            <person name="Abdouelleil A."/>
            <person name="Abdulkadir J."/>
            <person name="Abebe A."/>
            <person name="Abera B."/>
            <person name="Abreu J."/>
            <person name="Acer S.C."/>
            <person name="Aftuck L."/>
            <person name="Alexander A."/>
            <person name="An P."/>
            <person name="Anderson E."/>
            <person name="Anderson S."/>
            <person name="Arachi H."/>
            <person name="Azer M."/>
            <person name="Bachantsang P."/>
            <person name="Barry A."/>
            <person name="Bayul T."/>
            <person name="Berlin A."/>
            <person name="Bessette D."/>
            <person name="Bloom T."/>
            <person name="Blye J."/>
            <person name="Boguslavskiy L."/>
            <person name="Bonnet C."/>
            <person name="Boukhgalter B."/>
            <person name="Bourzgui I."/>
            <person name="Brown A."/>
            <person name="Cahill P."/>
            <person name="Channer S."/>
            <person name="Cheshatsang Y."/>
            <person name="Chuda L."/>
            <person name="Citroen M."/>
            <person name="Collymore A."/>
            <person name="Cooke P."/>
            <person name="Costello M."/>
            <person name="D'Aco K."/>
            <person name="Daza R."/>
            <person name="De Haan G."/>
            <person name="DeGray S."/>
            <person name="DeMaso C."/>
            <person name="Dhargay N."/>
            <person name="Dooley K."/>
            <person name="Dooley E."/>
            <person name="Doricent M."/>
            <person name="Dorje P."/>
            <person name="Dorjee K."/>
            <person name="Dupes A."/>
            <person name="Elong R."/>
            <person name="Falk J."/>
            <person name="Farina A."/>
            <person name="Faro S."/>
            <person name="Ferguson D."/>
            <person name="Fisher S."/>
            <person name="Foley C.D."/>
            <person name="Franke A."/>
            <person name="Friedrich D."/>
            <person name="Gadbois L."/>
            <person name="Gearin G."/>
            <person name="Gearin C.R."/>
            <person name="Giannoukos G."/>
            <person name="Goode T."/>
            <person name="Graham J."/>
            <person name="Grandbois E."/>
            <person name="Grewal S."/>
            <person name="Gyaltsen K."/>
            <person name="Hafez N."/>
            <person name="Hagos B."/>
            <person name="Hall J."/>
            <person name="Henson C."/>
            <person name="Hollinger A."/>
            <person name="Honan T."/>
            <person name="Huard M.D."/>
            <person name="Hughes L."/>
            <person name="Hurhula B."/>
            <person name="Husby M.E."/>
            <person name="Kamat A."/>
            <person name="Kanga B."/>
            <person name="Kashin S."/>
            <person name="Khazanovich D."/>
            <person name="Kisner P."/>
            <person name="Lance K."/>
            <person name="Lara M."/>
            <person name="Lee W."/>
            <person name="Lennon N."/>
            <person name="Letendre F."/>
            <person name="LeVine R."/>
            <person name="Lipovsky A."/>
            <person name="Liu X."/>
            <person name="Liu J."/>
            <person name="Liu S."/>
            <person name="Lokyitsang T."/>
            <person name="Lokyitsang Y."/>
            <person name="Lubonja R."/>
            <person name="Lui A."/>
            <person name="MacDonald P."/>
            <person name="Magnisalis V."/>
            <person name="Maru K."/>
            <person name="Matthews C."/>
            <person name="McCusker W."/>
            <person name="McDonough S."/>
            <person name="Mehta T."/>
            <person name="Meldrim J."/>
            <person name="Meneus L."/>
            <person name="Mihai O."/>
            <person name="Mihalev A."/>
            <person name="Mihova T."/>
            <person name="Mittelman R."/>
            <person name="Mlenga V."/>
            <person name="Montmayeur A."/>
            <person name="Mulrain L."/>
            <person name="Navidi A."/>
            <person name="Naylor J."/>
            <person name="Negash T."/>
            <person name="Nguyen T."/>
            <person name="Nguyen N."/>
            <person name="Nicol R."/>
            <person name="Norbu C."/>
            <person name="Norbu N."/>
            <person name="Novod N."/>
            <person name="O'Neill B."/>
            <person name="Osman S."/>
            <person name="Markiewicz E."/>
            <person name="Oyono O.L."/>
            <person name="Patti C."/>
            <person name="Phunkhang P."/>
            <person name="Pierre F."/>
            <person name="Priest M."/>
            <person name="Raghuraman S."/>
            <person name="Rege F."/>
            <person name="Reyes R."/>
            <person name="Rise C."/>
            <person name="Rogov P."/>
            <person name="Ross K."/>
            <person name="Ryan E."/>
            <person name="Settipalli S."/>
            <person name="Shea T."/>
            <person name="Sherpa N."/>
            <person name="Shi L."/>
            <person name="Shih D."/>
            <person name="Sparrow T."/>
            <person name="Spaulding J."/>
            <person name="Stalker J."/>
            <person name="Stange-Thomann N."/>
            <person name="Stavropoulos S."/>
            <person name="Stone C."/>
            <person name="Strader C."/>
            <person name="Tesfaye S."/>
            <person name="Thomson T."/>
            <person name="Thoulutsang Y."/>
            <person name="Thoulutsang D."/>
            <person name="Topham K."/>
            <person name="Topping I."/>
            <person name="Tsamla T."/>
            <person name="Vassiliev H."/>
            <person name="Vo A."/>
            <person name="Wangchuk T."/>
            <person name="Wangdi T."/>
            <person name="Weiand M."/>
            <person name="Wilkinson J."/>
            <person name="Wilson A."/>
            <person name="Yadav S."/>
            <person name="Young G."/>
            <person name="Yu Q."/>
            <person name="Zembek L."/>
            <person name="Zhong D."/>
            <person name="Zimmer A."/>
            <person name="Zwirko Z."/>
            <person name="Jaffe D.B."/>
            <person name="Alvarez P."/>
            <person name="Brockman W."/>
            <person name="Butler J."/>
            <person name="Chin C."/>
            <person name="Gnerre S."/>
            <person name="Grabherr M."/>
            <person name="Kleber M."/>
            <person name="Mauceli E."/>
            <person name="MacCallum I."/>
        </authorList>
    </citation>
    <scope>NUCLEOTIDE SEQUENCE [LARGE SCALE GENOMIC DNA]</scope>
    <source>
        <strain evidence="5">Tucson 14024-0371.13</strain>
    </source>
</reference>
<dbReference type="InterPro" id="IPR036058">
    <property type="entry name" value="Kazal_dom_sf"/>
</dbReference>
<dbReference type="OrthoDB" id="6513408at2759"/>
<dbReference type="CDD" id="cd00104">
    <property type="entry name" value="KAZAL_FS"/>
    <property type="match status" value="1"/>
</dbReference>
<feature type="domain" description="Kazal-like" evidence="3">
    <location>
        <begin position="68"/>
        <end position="119"/>
    </location>
</feature>
<accession>B3M8Z6</accession>
<evidence type="ECO:0000313" key="5">
    <source>
        <dbReference type="Proteomes" id="UP000007801"/>
    </source>
</evidence>
<dbReference type="GO" id="GO:0004867">
    <property type="term" value="F:serine-type endopeptidase inhibitor activity"/>
    <property type="evidence" value="ECO:0007669"/>
    <property type="project" value="InterPro"/>
</dbReference>
<protein>
    <recommendedName>
        <fullName evidence="3">Kazal-like domain-containing protein</fullName>
    </recommendedName>
</protein>
<dbReference type="Gene3D" id="3.30.60.30">
    <property type="match status" value="1"/>
</dbReference>
<dbReference type="InterPro" id="IPR002350">
    <property type="entry name" value="Kazal_dom"/>
</dbReference>
<proteinExistence type="predicted"/>
<feature type="chain" id="PRO_5002790292" description="Kazal-like domain-containing protein" evidence="2">
    <location>
        <begin position="21"/>
        <end position="119"/>
    </location>
</feature>
<dbReference type="InterPro" id="IPR039932">
    <property type="entry name" value="Spink4-like"/>
</dbReference>
<dbReference type="PROSITE" id="PS51257">
    <property type="entry name" value="PROKAR_LIPOPROTEIN"/>
    <property type="match status" value="1"/>
</dbReference>
<dbReference type="STRING" id="7217.B3M8Z6"/>
<dbReference type="GeneID" id="6507377"/>
<dbReference type="eggNOG" id="ENOG502SC6S">
    <property type="taxonomic scope" value="Eukaryota"/>
</dbReference>
<feature type="compositionally biased region" description="Low complexity" evidence="1">
    <location>
        <begin position="55"/>
        <end position="68"/>
    </location>
</feature>
<gene>
    <name evidence="4" type="primary">Dana\GF24746</name>
    <name evidence="4" type="synonym">dana_GLEANR_9445</name>
    <name evidence="4" type="ORF">GF24746</name>
</gene>
<evidence type="ECO:0000256" key="1">
    <source>
        <dbReference type="SAM" id="MobiDB-lite"/>
    </source>
</evidence>
<dbReference type="PhylomeDB" id="B3M8Z6"/>
<dbReference type="AlphaFoldDB" id="B3M8Z6"/>
<keyword evidence="2" id="KW-0732">Signal</keyword>
<dbReference type="OMA" id="QTEWENF"/>
<dbReference type="PANTHER" id="PTHR21179">
    <property type="entry name" value="SERINE-TYPE ENDOPEPTIDASE INHIBITOR"/>
    <property type="match status" value="1"/>
</dbReference>
<dbReference type="SMR" id="B3M8Z6"/>
<dbReference type="PANTHER" id="PTHR21179:SF1">
    <property type="entry name" value="KAZ1-TYPE SERINE PROTEASE INHIBITOR-LIKE PROTEIN TYPE EPSILON-RELATED"/>
    <property type="match status" value="1"/>
</dbReference>
<dbReference type="KEGG" id="dan:6507377"/>
<dbReference type="Pfam" id="PF00050">
    <property type="entry name" value="Kazal_1"/>
    <property type="match status" value="1"/>
</dbReference>
<name>B3M8Z6_DROAN</name>
<dbReference type="HOGENOM" id="CLU_2123592_0_0_1"/>
<feature type="region of interest" description="Disordered" evidence="1">
    <location>
        <begin position="36"/>
        <end position="68"/>
    </location>
</feature>
<sequence length="119" mass="13004">MTRFGIILVVCCLWVGCGQGRPQIFGGNDPFLNPWNRQPTGPVIQPTPPTQGDDASSTTTTARPTTPSPRYLACLQTCPATSEYNPICGSDNIVYYNENKFNCAVFCGQNVQRLRNGIC</sequence>
<dbReference type="InParanoid" id="B3M8Z6"/>
<organism evidence="4 5">
    <name type="scientific">Drosophila ananassae</name>
    <name type="common">Fruit fly</name>
    <dbReference type="NCBI Taxonomy" id="7217"/>
    <lineage>
        <taxon>Eukaryota</taxon>
        <taxon>Metazoa</taxon>
        <taxon>Ecdysozoa</taxon>
        <taxon>Arthropoda</taxon>
        <taxon>Hexapoda</taxon>
        <taxon>Insecta</taxon>
        <taxon>Pterygota</taxon>
        <taxon>Neoptera</taxon>
        <taxon>Endopterygota</taxon>
        <taxon>Diptera</taxon>
        <taxon>Brachycera</taxon>
        <taxon>Muscomorpha</taxon>
        <taxon>Ephydroidea</taxon>
        <taxon>Drosophilidae</taxon>
        <taxon>Drosophila</taxon>
        <taxon>Sophophora</taxon>
    </lineage>
</organism>
<keyword evidence="5" id="KW-1185">Reference proteome</keyword>
<dbReference type="EMBL" id="CH902618">
    <property type="protein sequence ID" value="EDV38940.1"/>
    <property type="molecule type" value="Genomic_DNA"/>
</dbReference>
<dbReference type="PROSITE" id="PS51465">
    <property type="entry name" value="KAZAL_2"/>
    <property type="match status" value="1"/>
</dbReference>
<feature type="signal peptide" evidence="2">
    <location>
        <begin position="1"/>
        <end position="20"/>
    </location>
</feature>
<evidence type="ECO:0000259" key="3">
    <source>
        <dbReference type="PROSITE" id="PS51465"/>
    </source>
</evidence>
<dbReference type="SUPFAM" id="SSF100895">
    <property type="entry name" value="Kazal-type serine protease inhibitors"/>
    <property type="match status" value="1"/>
</dbReference>
<dbReference type="FunCoup" id="B3M8Z6">
    <property type="interactions" value="1"/>
</dbReference>